<evidence type="ECO:0000256" key="1">
    <source>
        <dbReference type="ARBA" id="ARBA00005130"/>
    </source>
</evidence>
<comment type="caution">
    <text evidence="16">The sequence shown here is derived from an EMBL/GenBank/DDBJ whole genome shotgun (WGS) entry which is preliminary data.</text>
</comment>
<dbReference type="SUPFAM" id="SSF53187">
    <property type="entry name" value="Zn-dependent exopeptidases"/>
    <property type="match status" value="1"/>
</dbReference>
<dbReference type="PANTHER" id="PTHR43808:SF31">
    <property type="entry name" value="N-ACETYL-L-CITRULLINE DEACETYLASE"/>
    <property type="match status" value="1"/>
</dbReference>
<evidence type="ECO:0000313" key="17">
    <source>
        <dbReference type="Proteomes" id="UP001289135"/>
    </source>
</evidence>
<evidence type="ECO:0000256" key="7">
    <source>
        <dbReference type="ARBA" id="ARBA00022723"/>
    </source>
</evidence>
<keyword evidence="17" id="KW-1185">Reference proteome</keyword>
<dbReference type="EC" id="3.5.1.18" evidence="4 14"/>
<evidence type="ECO:0000256" key="5">
    <source>
        <dbReference type="ARBA" id="ARBA00022391"/>
    </source>
</evidence>
<evidence type="ECO:0000256" key="8">
    <source>
        <dbReference type="ARBA" id="ARBA00022801"/>
    </source>
</evidence>
<dbReference type="GO" id="GO:0009089">
    <property type="term" value="P:lysine biosynthetic process via diaminopimelate"/>
    <property type="evidence" value="ECO:0007669"/>
    <property type="project" value="UniProtKB-UniRule"/>
</dbReference>
<dbReference type="EMBL" id="JARGYU010000001">
    <property type="protein sequence ID" value="MDZ5761054.1"/>
    <property type="molecule type" value="Genomic_DNA"/>
</dbReference>
<evidence type="ECO:0000256" key="13">
    <source>
        <dbReference type="ARBA" id="ARBA00051301"/>
    </source>
</evidence>
<comment type="pathway">
    <text evidence="1">Amino-acid biosynthesis; L-lysine biosynthesis via DAP pathway; LL-2,6-diaminopimelate from (S)-tetrahydrodipicolinate (succinylase route): step 3/3.</text>
</comment>
<comment type="similarity">
    <text evidence="2">Belongs to the peptidase M20A family. DapE subfamily.</text>
</comment>
<dbReference type="Proteomes" id="UP001289135">
    <property type="component" value="Unassembled WGS sequence"/>
</dbReference>
<dbReference type="InterPro" id="IPR036264">
    <property type="entry name" value="Bact_exopeptidase_dim_dom"/>
</dbReference>
<dbReference type="Pfam" id="PF07687">
    <property type="entry name" value="M20_dimer"/>
    <property type="match status" value="1"/>
</dbReference>
<accession>A0AAE4VKQ6</accession>
<dbReference type="InterPro" id="IPR050072">
    <property type="entry name" value="Peptidase_M20A"/>
</dbReference>
<comment type="catalytic activity">
    <reaction evidence="13">
        <text>N-succinyl-(2S,6S)-2,6-diaminopimelate + H2O = (2S,6S)-2,6-diaminopimelate + succinate</text>
        <dbReference type="Rhea" id="RHEA:22608"/>
        <dbReference type="ChEBI" id="CHEBI:15377"/>
        <dbReference type="ChEBI" id="CHEBI:30031"/>
        <dbReference type="ChEBI" id="CHEBI:57609"/>
        <dbReference type="ChEBI" id="CHEBI:58087"/>
        <dbReference type="EC" id="3.5.1.18"/>
    </reaction>
</comment>
<evidence type="ECO:0000256" key="11">
    <source>
        <dbReference type="ARBA" id="ARBA00023154"/>
    </source>
</evidence>
<dbReference type="InterPro" id="IPR002933">
    <property type="entry name" value="Peptidase_M20"/>
</dbReference>
<keyword evidence="12" id="KW-0170">Cobalt</keyword>
<keyword evidence="6" id="KW-0028">Amino-acid biosynthesis</keyword>
<proteinExistence type="inferred from homology"/>
<dbReference type="Gene3D" id="3.40.630.10">
    <property type="entry name" value="Zn peptidases"/>
    <property type="match status" value="2"/>
</dbReference>
<evidence type="ECO:0000259" key="15">
    <source>
        <dbReference type="Pfam" id="PF07687"/>
    </source>
</evidence>
<keyword evidence="10" id="KW-0220">Diaminopimelate biosynthesis</keyword>
<name>A0AAE4VKQ6_9RICK</name>
<gene>
    <name evidence="16" type="ORF">Lyticum_00215</name>
</gene>
<dbReference type="AlphaFoldDB" id="A0AAE4VKQ6"/>
<evidence type="ECO:0000256" key="2">
    <source>
        <dbReference type="ARBA" id="ARBA00006746"/>
    </source>
</evidence>
<dbReference type="SUPFAM" id="SSF55031">
    <property type="entry name" value="Bacterial exopeptidase dimerisation domain"/>
    <property type="match status" value="1"/>
</dbReference>
<keyword evidence="7" id="KW-0479">Metal-binding</keyword>
<keyword evidence="9" id="KW-0862">Zinc</keyword>
<dbReference type="InterPro" id="IPR005941">
    <property type="entry name" value="DapE_proteobac"/>
</dbReference>
<comment type="subunit">
    <text evidence="3">Homodimer.</text>
</comment>
<organism evidence="16 17">
    <name type="scientific">Lyticum sinuosum</name>
    <dbReference type="NCBI Taxonomy" id="1332059"/>
    <lineage>
        <taxon>Bacteria</taxon>
        <taxon>Pseudomonadati</taxon>
        <taxon>Pseudomonadota</taxon>
        <taxon>Alphaproteobacteria</taxon>
        <taxon>Rickettsiales</taxon>
        <taxon>Lyticum</taxon>
    </lineage>
</organism>
<evidence type="ECO:0000256" key="14">
    <source>
        <dbReference type="NCBIfam" id="TIGR01246"/>
    </source>
</evidence>
<dbReference type="GO" id="GO:0006526">
    <property type="term" value="P:L-arginine biosynthetic process"/>
    <property type="evidence" value="ECO:0007669"/>
    <property type="project" value="TreeGrafter"/>
</dbReference>
<dbReference type="GO" id="GO:0008777">
    <property type="term" value="F:acetylornithine deacetylase activity"/>
    <property type="evidence" value="ECO:0007669"/>
    <property type="project" value="TreeGrafter"/>
</dbReference>
<keyword evidence="11" id="KW-0457">Lysine biosynthesis</keyword>
<dbReference type="NCBIfam" id="TIGR01246">
    <property type="entry name" value="dapE_proteo"/>
    <property type="match status" value="1"/>
</dbReference>
<evidence type="ECO:0000256" key="10">
    <source>
        <dbReference type="ARBA" id="ARBA00022915"/>
    </source>
</evidence>
<dbReference type="GO" id="GO:0019877">
    <property type="term" value="P:diaminopimelate biosynthetic process"/>
    <property type="evidence" value="ECO:0007669"/>
    <property type="project" value="UniProtKB-KW"/>
</dbReference>
<dbReference type="NCBIfam" id="NF009557">
    <property type="entry name" value="PRK13009.1"/>
    <property type="match status" value="1"/>
</dbReference>
<sequence>MSISLKYMSLLKDIMEDNSITPNGKKSLYIICSFLEKLGFICQIIPFNDINHNNNSSNTHTEVYNLYAKYGKGSFNLCFAGHVDVVPTGDIQKWKFNPFNFTIDKNILYGRGIVDMKGAIVSYISAIEEFLPVIDQQKMTFSIMLTTDEEGIAENGIKKLLPYLKNQGENLSFCLVGEPVSKNSVGDIIKIGSRGSATFKITVRGTQGHVAYHEYNDNPAKRIIRILNRAVLYKFDNGDQYFSPSNLEITTMKCDSGAENIVPEVAFAQFNIRYGNKYTAEILFSIIEKEIIGEDIKFTNLEYHSSGDSFISTQIDDNLKSVANAIFQVSNIFPEFSTYGGTSDARFIKEYCPVIEIGLLGSTAHQINENCSIDDLNLLKNIYNNVISTIIKKYL</sequence>
<dbReference type="PANTHER" id="PTHR43808">
    <property type="entry name" value="ACETYLORNITHINE DEACETYLASE"/>
    <property type="match status" value="1"/>
</dbReference>
<evidence type="ECO:0000256" key="12">
    <source>
        <dbReference type="ARBA" id="ARBA00023285"/>
    </source>
</evidence>
<dbReference type="InterPro" id="IPR011650">
    <property type="entry name" value="Peptidase_M20_dimer"/>
</dbReference>
<keyword evidence="8" id="KW-0378">Hydrolase</keyword>
<feature type="domain" description="Peptidase M20 dimerisation" evidence="15">
    <location>
        <begin position="191"/>
        <end position="291"/>
    </location>
</feature>
<dbReference type="GO" id="GO:0046872">
    <property type="term" value="F:metal ion binding"/>
    <property type="evidence" value="ECO:0007669"/>
    <property type="project" value="UniProtKB-KW"/>
</dbReference>
<evidence type="ECO:0000256" key="6">
    <source>
        <dbReference type="ARBA" id="ARBA00022605"/>
    </source>
</evidence>
<evidence type="ECO:0000256" key="4">
    <source>
        <dbReference type="ARBA" id="ARBA00011921"/>
    </source>
</evidence>
<evidence type="ECO:0000313" key="16">
    <source>
        <dbReference type="EMBL" id="MDZ5761054.1"/>
    </source>
</evidence>
<dbReference type="GO" id="GO:0009014">
    <property type="term" value="F:succinyl-diaminopimelate desuccinylase activity"/>
    <property type="evidence" value="ECO:0007669"/>
    <property type="project" value="UniProtKB-UniRule"/>
</dbReference>
<protein>
    <recommendedName>
        <fullName evidence="5 14">Succinyl-diaminopimelate desuccinylase</fullName>
        <ecNumber evidence="4 14">3.5.1.18</ecNumber>
    </recommendedName>
</protein>
<reference evidence="16" key="1">
    <citation type="submission" date="2023-02" db="EMBL/GenBank/DDBJ databases">
        <title>Host association and intracellularity evolved multiple times independently in the Rickettsiales.</title>
        <authorList>
            <person name="Castelli M."/>
            <person name="Nardi T."/>
            <person name="Gammuto L."/>
            <person name="Bellinzona G."/>
            <person name="Sabaneyeva E."/>
            <person name="Potekhin A."/>
            <person name="Serra V."/>
            <person name="Petroni G."/>
            <person name="Sassera D."/>
        </authorList>
    </citation>
    <scope>NUCLEOTIDE SEQUENCE</scope>
    <source>
        <strain evidence="16">USBL-36I1</strain>
    </source>
</reference>
<dbReference type="Pfam" id="PF01546">
    <property type="entry name" value="Peptidase_M20"/>
    <property type="match status" value="1"/>
</dbReference>
<evidence type="ECO:0000256" key="3">
    <source>
        <dbReference type="ARBA" id="ARBA00011738"/>
    </source>
</evidence>
<evidence type="ECO:0000256" key="9">
    <source>
        <dbReference type="ARBA" id="ARBA00022833"/>
    </source>
</evidence>